<dbReference type="AlphaFoldDB" id="A0A8X6IZ51"/>
<keyword evidence="4 5" id="KW-0472">Membrane</keyword>
<dbReference type="Proteomes" id="UP000887013">
    <property type="component" value="Unassembled WGS sequence"/>
</dbReference>
<dbReference type="Pfam" id="PF24456">
    <property type="entry name" value="RHD_RETREG1-3"/>
    <property type="match status" value="1"/>
</dbReference>
<comment type="caution">
    <text evidence="7">The sequence shown here is derived from an EMBL/GenBank/DDBJ whole genome shotgun (WGS) entry which is preliminary data.</text>
</comment>
<sequence length="207" mass="23574">MADESESKAEGVSQKSEQELVKICKRRLENWREVLTHCHALLTWKKPYYPGIIAAVVTFVFLMLWYFDTSVLTTASIFGIIACILDYVVPILSASFFDSNKWTGTQEKKYEEICHGIVDGYLKIKYMLDSLRQVKETRPYCYFVGVLGALLFTAWIGNLINNLFLIYLSVLFIAFLPGLKSHPMIQEYISKAMSMIGGIAGQSKKNK</sequence>
<reference evidence="7" key="1">
    <citation type="submission" date="2020-08" db="EMBL/GenBank/DDBJ databases">
        <title>Multicomponent nature underlies the extraordinary mechanical properties of spider dragline silk.</title>
        <authorList>
            <person name="Kono N."/>
            <person name="Nakamura H."/>
            <person name="Mori M."/>
            <person name="Yoshida Y."/>
            <person name="Ohtoshi R."/>
            <person name="Malay A.D."/>
            <person name="Moran D.A.P."/>
            <person name="Tomita M."/>
            <person name="Numata K."/>
            <person name="Arakawa K."/>
        </authorList>
    </citation>
    <scope>NUCLEOTIDE SEQUENCE</scope>
</reference>
<evidence type="ECO:0000256" key="3">
    <source>
        <dbReference type="ARBA" id="ARBA00022989"/>
    </source>
</evidence>
<dbReference type="GO" id="GO:0005783">
    <property type="term" value="C:endoplasmic reticulum"/>
    <property type="evidence" value="ECO:0007669"/>
    <property type="project" value="UniProtKB-ARBA"/>
</dbReference>
<evidence type="ECO:0000256" key="1">
    <source>
        <dbReference type="ARBA" id="ARBA00004141"/>
    </source>
</evidence>
<accession>A0A8X6IZ51</accession>
<protein>
    <submittedName>
        <fullName evidence="7">ADP-ribosylation factor-like protein 6-interacting protein 1</fullName>
    </submittedName>
</protein>
<gene>
    <name evidence="7" type="primary">X975_02897</name>
    <name evidence="7" type="ORF">NPIL_99131</name>
</gene>
<name>A0A8X6IZ51_NEPPI</name>
<feature type="transmembrane region" description="Helical" evidence="5">
    <location>
        <begin position="140"/>
        <end position="157"/>
    </location>
</feature>
<dbReference type="InterPro" id="IPR057282">
    <property type="entry name" value="RETREG1-3-like_RHD"/>
</dbReference>
<keyword evidence="3 5" id="KW-1133">Transmembrane helix</keyword>
<dbReference type="OrthoDB" id="6416122at2759"/>
<dbReference type="PANTHER" id="PTHR20952">
    <property type="entry name" value="ADP-RIBOSYLATION-LIKE FACTOR 6-INTERACTING PROTEIN"/>
    <property type="match status" value="1"/>
</dbReference>
<evidence type="ECO:0000313" key="8">
    <source>
        <dbReference type="Proteomes" id="UP000887013"/>
    </source>
</evidence>
<dbReference type="GO" id="GO:0016020">
    <property type="term" value="C:membrane"/>
    <property type="evidence" value="ECO:0007669"/>
    <property type="project" value="UniProtKB-SubCell"/>
</dbReference>
<evidence type="ECO:0000313" key="7">
    <source>
        <dbReference type="EMBL" id="GFS65827.1"/>
    </source>
</evidence>
<evidence type="ECO:0000256" key="5">
    <source>
        <dbReference type="SAM" id="Phobius"/>
    </source>
</evidence>
<feature type="transmembrane region" description="Helical" evidence="5">
    <location>
        <begin position="73"/>
        <end position="97"/>
    </location>
</feature>
<evidence type="ECO:0000256" key="4">
    <source>
        <dbReference type="ARBA" id="ARBA00023136"/>
    </source>
</evidence>
<dbReference type="CDD" id="cd22559">
    <property type="entry name" value="Arl6IP1"/>
    <property type="match status" value="1"/>
</dbReference>
<dbReference type="InterPro" id="IPR052114">
    <property type="entry name" value="ER_autophagy_membrane_reg"/>
</dbReference>
<evidence type="ECO:0000256" key="2">
    <source>
        <dbReference type="ARBA" id="ARBA00022692"/>
    </source>
</evidence>
<keyword evidence="8" id="KW-1185">Reference proteome</keyword>
<feature type="domain" description="RETREG1-3/ARL6IP-like N-terminal reticulon-homology" evidence="6">
    <location>
        <begin position="31"/>
        <end position="190"/>
    </location>
</feature>
<comment type="subcellular location">
    <subcellularLocation>
        <location evidence="1">Membrane</location>
        <topology evidence="1">Multi-pass membrane protein</topology>
    </subcellularLocation>
</comment>
<dbReference type="EMBL" id="BMAW01048421">
    <property type="protein sequence ID" value="GFS65827.1"/>
    <property type="molecule type" value="Genomic_DNA"/>
</dbReference>
<feature type="transmembrane region" description="Helical" evidence="5">
    <location>
        <begin position="48"/>
        <end position="67"/>
    </location>
</feature>
<evidence type="ECO:0000259" key="6">
    <source>
        <dbReference type="Pfam" id="PF24456"/>
    </source>
</evidence>
<proteinExistence type="predicted"/>
<organism evidence="7 8">
    <name type="scientific">Nephila pilipes</name>
    <name type="common">Giant wood spider</name>
    <name type="synonym">Nephila maculata</name>
    <dbReference type="NCBI Taxonomy" id="299642"/>
    <lineage>
        <taxon>Eukaryota</taxon>
        <taxon>Metazoa</taxon>
        <taxon>Ecdysozoa</taxon>
        <taxon>Arthropoda</taxon>
        <taxon>Chelicerata</taxon>
        <taxon>Arachnida</taxon>
        <taxon>Araneae</taxon>
        <taxon>Araneomorphae</taxon>
        <taxon>Entelegynae</taxon>
        <taxon>Araneoidea</taxon>
        <taxon>Nephilidae</taxon>
        <taxon>Nephila</taxon>
    </lineage>
</organism>
<feature type="transmembrane region" description="Helical" evidence="5">
    <location>
        <begin position="163"/>
        <end position="179"/>
    </location>
</feature>
<dbReference type="PANTHER" id="PTHR20952:SF0">
    <property type="entry name" value="ADP-RIBOSYLATION FACTOR-LIKE PROTEIN 6-INTERACTING PROTEIN 1"/>
    <property type="match status" value="1"/>
</dbReference>
<keyword evidence="2 5" id="KW-0812">Transmembrane</keyword>